<feature type="transmembrane region" description="Helical" evidence="1">
    <location>
        <begin position="114"/>
        <end position="134"/>
    </location>
</feature>
<evidence type="ECO:0000313" key="2">
    <source>
        <dbReference type="EMBL" id="NCD70679.1"/>
    </source>
</evidence>
<proteinExistence type="predicted"/>
<dbReference type="Proteomes" id="UP000638732">
    <property type="component" value="Unassembled WGS sequence"/>
</dbReference>
<organism evidence="2 3">
    <name type="scientific">Mucilaginibacter agri</name>
    <dbReference type="NCBI Taxonomy" id="2695265"/>
    <lineage>
        <taxon>Bacteria</taxon>
        <taxon>Pseudomonadati</taxon>
        <taxon>Bacteroidota</taxon>
        <taxon>Sphingobacteriia</taxon>
        <taxon>Sphingobacteriales</taxon>
        <taxon>Sphingobacteriaceae</taxon>
        <taxon>Mucilaginibacter</taxon>
    </lineage>
</organism>
<protein>
    <submittedName>
        <fullName evidence="2">Uncharacterized protein</fullName>
    </submittedName>
</protein>
<accession>A0A965ZIN2</accession>
<gene>
    <name evidence="2" type="ORF">GSY63_15025</name>
</gene>
<comment type="caution">
    <text evidence="2">The sequence shown here is derived from an EMBL/GenBank/DDBJ whole genome shotgun (WGS) entry which is preliminary data.</text>
</comment>
<feature type="transmembrane region" description="Helical" evidence="1">
    <location>
        <begin position="88"/>
        <end position="108"/>
    </location>
</feature>
<keyword evidence="3" id="KW-1185">Reference proteome</keyword>
<keyword evidence="1" id="KW-0472">Membrane</keyword>
<keyword evidence="1" id="KW-1133">Transmembrane helix</keyword>
<dbReference type="AlphaFoldDB" id="A0A965ZIN2"/>
<evidence type="ECO:0000313" key="3">
    <source>
        <dbReference type="Proteomes" id="UP000638732"/>
    </source>
</evidence>
<dbReference type="RefSeq" id="WP_166586638.1">
    <property type="nucleotide sequence ID" value="NZ_WWEO01000043.1"/>
</dbReference>
<sequence length="154" mass="17365">MSYSKDHFTLSTKLTKAEVEEKISNGTLRRSSLLVEKTDKLFIGQINNQGFRIIGATPIASLCVARGVFKDANDITEIQVETSLHKPFLILFTCWFVVLTMVIVGFAIKNSEIISYISRFLILMFAATIFRLLLHLGYVRSRDNTISMIESIVA</sequence>
<keyword evidence="1" id="KW-0812">Transmembrane</keyword>
<reference evidence="2" key="2">
    <citation type="submission" date="2020-10" db="EMBL/GenBank/DDBJ databases">
        <title>Mucilaginibacter sp. nov., isolated from soil.</title>
        <authorList>
            <person name="Jeon C.O."/>
        </authorList>
    </citation>
    <scope>NUCLEOTIDE SEQUENCE</scope>
    <source>
        <strain evidence="2">R11</strain>
    </source>
</reference>
<dbReference type="EMBL" id="WWEO01000043">
    <property type="protein sequence ID" value="NCD70679.1"/>
    <property type="molecule type" value="Genomic_DNA"/>
</dbReference>
<name>A0A965ZIN2_9SPHI</name>
<evidence type="ECO:0000256" key="1">
    <source>
        <dbReference type="SAM" id="Phobius"/>
    </source>
</evidence>
<reference evidence="2" key="1">
    <citation type="submission" date="2020-01" db="EMBL/GenBank/DDBJ databases">
        <authorList>
            <person name="Seo Y.L."/>
        </authorList>
    </citation>
    <scope>NUCLEOTIDE SEQUENCE</scope>
    <source>
        <strain evidence="2">R11</strain>
    </source>
</reference>